<reference evidence="2 3" key="1">
    <citation type="submission" date="2018-06" db="EMBL/GenBank/DDBJ databases">
        <authorList>
            <consortium name="Pathogen Informatics"/>
            <person name="Doyle S."/>
        </authorList>
    </citation>
    <scope>NUCLEOTIDE SEQUENCE [LARGE SCALE GENOMIC DNA]</scope>
    <source>
        <strain evidence="2 3">NCTC10313</strain>
    </source>
</reference>
<dbReference type="EMBL" id="UGLW01000003">
    <property type="protein sequence ID" value="STU67653.1"/>
    <property type="molecule type" value="Genomic_DNA"/>
</dbReference>
<gene>
    <name evidence="2" type="ORF">NCTC10313_02752</name>
</gene>
<keyword evidence="1" id="KW-0472">Membrane</keyword>
<dbReference type="Proteomes" id="UP000254487">
    <property type="component" value="Unassembled WGS sequence"/>
</dbReference>
<feature type="transmembrane region" description="Helical" evidence="1">
    <location>
        <begin position="12"/>
        <end position="31"/>
    </location>
</feature>
<keyword evidence="1" id="KW-0812">Transmembrane</keyword>
<proteinExistence type="predicted"/>
<evidence type="ECO:0000256" key="1">
    <source>
        <dbReference type="SAM" id="Phobius"/>
    </source>
</evidence>
<sequence length="102" mass="12183">MSEDKKKKNINKVTFFMMLINTFALCYAFVLCLDYEAFSRLFNGRYLTDRTIMALLFFGLSFLNLVFSIFSRKFEGEDIISLIVKRKRLEEQQRIRDLESKN</sequence>
<protein>
    <submittedName>
        <fullName evidence="2">Uncharacterized protein</fullName>
    </submittedName>
</protein>
<organism evidence="2 3">
    <name type="scientific">Klebsiella pneumoniae subsp. ozaenae</name>
    <dbReference type="NCBI Taxonomy" id="574"/>
    <lineage>
        <taxon>Bacteria</taxon>
        <taxon>Pseudomonadati</taxon>
        <taxon>Pseudomonadota</taxon>
        <taxon>Gammaproteobacteria</taxon>
        <taxon>Enterobacterales</taxon>
        <taxon>Enterobacteriaceae</taxon>
        <taxon>Klebsiella/Raoultella group</taxon>
        <taxon>Klebsiella</taxon>
        <taxon>Klebsiella pneumoniae complex</taxon>
    </lineage>
</organism>
<dbReference type="AlphaFoldDB" id="A0A377ZDH1"/>
<name>A0A377ZDH1_KLEPO</name>
<keyword evidence="1" id="KW-1133">Transmembrane helix</keyword>
<evidence type="ECO:0000313" key="2">
    <source>
        <dbReference type="EMBL" id="STU67653.1"/>
    </source>
</evidence>
<evidence type="ECO:0000313" key="3">
    <source>
        <dbReference type="Proteomes" id="UP000254487"/>
    </source>
</evidence>
<feature type="transmembrane region" description="Helical" evidence="1">
    <location>
        <begin position="51"/>
        <end position="70"/>
    </location>
</feature>
<accession>A0A377ZDH1</accession>